<dbReference type="AlphaFoldDB" id="A3IRP2"/>
<feature type="transmembrane region" description="Helical" evidence="1">
    <location>
        <begin position="27"/>
        <end position="52"/>
    </location>
</feature>
<comment type="caution">
    <text evidence="2">The sequence shown here is derived from an EMBL/GenBank/DDBJ whole genome shotgun (WGS) entry which is preliminary data.</text>
</comment>
<accession>A3IRP2</accession>
<dbReference type="Proteomes" id="UP000003781">
    <property type="component" value="Unassembled WGS sequence"/>
</dbReference>
<keyword evidence="1" id="KW-1133">Transmembrane helix</keyword>
<evidence type="ECO:0000313" key="2">
    <source>
        <dbReference type="EMBL" id="EAZ90891.1"/>
    </source>
</evidence>
<reference evidence="2 3" key="1">
    <citation type="submission" date="2007-03" db="EMBL/GenBank/DDBJ databases">
        <authorList>
            <person name="Stal L."/>
            <person name="Ferriera S."/>
            <person name="Johnson J."/>
            <person name="Kravitz S."/>
            <person name="Beeson K."/>
            <person name="Sutton G."/>
            <person name="Rogers Y.-H."/>
            <person name="Friedman R."/>
            <person name="Frazier M."/>
            <person name="Venter J.C."/>
        </authorList>
    </citation>
    <scope>NUCLEOTIDE SEQUENCE [LARGE SCALE GENOMIC DNA]</scope>
    <source>
        <strain evidence="2 3">CCY0110</strain>
    </source>
</reference>
<keyword evidence="1" id="KW-0472">Membrane</keyword>
<keyword evidence="3" id="KW-1185">Reference proteome</keyword>
<name>A3IRP2_9CHRO</name>
<organism evidence="2 3">
    <name type="scientific">Crocosphaera chwakensis CCY0110</name>
    <dbReference type="NCBI Taxonomy" id="391612"/>
    <lineage>
        <taxon>Bacteria</taxon>
        <taxon>Bacillati</taxon>
        <taxon>Cyanobacteriota</taxon>
        <taxon>Cyanophyceae</taxon>
        <taxon>Oscillatoriophycideae</taxon>
        <taxon>Chroococcales</taxon>
        <taxon>Aphanothecaceae</taxon>
        <taxon>Crocosphaera</taxon>
        <taxon>Crocosphaera chwakensis</taxon>
    </lineage>
</organism>
<proteinExistence type="predicted"/>
<dbReference type="OrthoDB" id="428491at2"/>
<protein>
    <submittedName>
        <fullName evidence="2">Uncharacterized protein</fullName>
    </submittedName>
</protein>
<evidence type="ECO:0000313" key="3">
    <source>
        <dbReference type="Proteomes" id="UP000003781"/>
    </source>
</evidence>
<keyword evidence="1" id="KW-0812">Transmembrane</keyword>
<evidence type="ECO:0000256" key="1">
    <source>
        <dbReference type="SAM" id="Phobius"/>
    </source>
</evidence>
<sequence length="117" mass="12379">MVSRLKPEELIDMQATGECSQPKKRKLISIGITPTGYISIGVAPMGIVAIGIVPMGLISFGTVAMGTIAGGLVSMGVISVGIETMSLVNLGKWQVGPVEIRSEPHDHTNHDSHQHHN</sequence>
<dbReference type="RefSeq" id="WP_008276051.1">
    <property type="nucleotide sequence ID" value="NZ_AAXW01000019.1"/>
</dbReference>
<dbReference type="Pfam" id="PF01744">
    <property type="entry name" value="GLTT"/>
    <property type="match status" value="1"/>
</dbReference>
<dbReference type="InterPro" id="IPR008164">
    <property type="entry name" value="XGLTT_rpt"/>
</dbReference>
<dbReference type="eggNOG" id="ENOG50332WI">
    <property type="taxonomic scope" value="Bacteria"/>
</dbReference>
<feature type="transmembrane region" description="Helical" evidence="1">
    <location>
        <begin position="58"/>
        <end position="82"/>
    </location>
</feature>
<dbReference type="EMBL" id="AAXW01000019">
    <property type="protein sequence ID" value="EAZ90891.1"/>
    <property type="molecule type" value="Genomic_DNA"/>
</dbReference>
<gene>
    <name evidence="2" type="ORF">CY0110_25711</name>
</gene>